<protein>
    <submittedName>
        <fullName evidence="2">Uncharacterized protein</fullName>
    </submittedName>
</protein>
<dbReference type="AlphaFoldDB" id="A0A2N3LH12"/>
<organism evidence="2 3">
    <name type="scientific">Heyndrickxia camelliae</name>
    <dbReference type="NCBI Taxonomy" id="1707093"/>
    <lineage>
        <taxon>Bacteria</taxon>
        <taxon>Bacillati</taxon>
        <taxon>Bacillota</taxon>
        <taxon>Bacilli</taxon>
        <taxon>Bacillales</taxon>
        <taxon>Bacillaceae</taxon>
        <taxon>Heyndrickxia</taxon>
    </lineage>
</organism>
<accession>A0A2N3LH12</accession>
<dbReference type="Proteomes" id="UP000233440">
    <property type="component" value="Unassembled WGS sequence"/>
</dbReference>
<evidence type="ECO:0000313" key="2">
    <source>
        <dbReference type="EMBL" id="PKR83918.1"/>
    </source>
</evidence>
<reference evidence="2 3" key="1">
    <citation type="submission" date="2017-11" db="EMBL/GenBank/DDBJ databases">
        <title>Bacillus camelliae sp. nov., isolated from pu'er tea.</title>
        <authorList>
            <person name="Niu L."/>
        </authorList>
    </citation>
    <scope>NUCLEOTIDE SEQUENCE [LARGE SCALE GENOMIC DNA]</scope>
    <source>
        <strain evidence="2 3">7578-1</strain>
    </source>
</reference>
<proteinExistence type="predicted"/>
<evidence type="ECO:0000256" key="1">
    <source>
        <dbReference type="SAM" id="MobiDB-lite"/>
    </source>
</evidence>
<dbReference type="EMBL" id="PIQO01000014">
    <property type="protein sequence ID" value="PKR83918.1"/>
    <property type="molecule type" value="Genomic_DNA"/>
</dbReference>
<comment type="caution">
    <text evidence="2">The sequence shown here is derived from an EMBL/GenBank/DDBJ whole genome shotgun (WGS) entry which is preliminary data.</text>
</comment>
<sequence>MERDKNGQIARRKEPEVVGKAKERAQSVKERARSCWKDKRTGTINEGKCPKLQERQKIGHIQYLFLSSNNSLL</sequence>
<feature type="region of interest" description="Disordered" evidence="1">
    <location>
        <begin position="1"/>
        <end position="34"/>
    </location>
</feature>
<keyword evidence="3" id="KW-1185">Reference proteome</keyword>
<gene>
    <name evidence="2" type="ORF">CWO92_16825</name>
</gene>
<evidence type="ECO:0000313" key="3">
    <source>
        <dbReference type="Proteomes" id="UP000233440"/>
    </source>
</evidence>
<name>A0A2N3LH12_9BACI</name>